<keyword evidence="3" id="KW-1185">Reference proteome</keyword>
<comment type="caution">
    <text evidence="2">The sequence shown here is derived from an EMBL/GenBank/DDBJ whole genome shotgun (WGS) entry which is preliminary data.</text>
</comment>
<name>A0AAN6WFZ0_9PEZI</name>
<protein>
    <submittedName>
        <fullName evidence="2">Uncharacterized protein</fullName>
    </submittedName>
</protein>
<feature type="signal peptide" evidence="1">
    <location>
        <begin position="1"/>
        <end position="33"/>
    </location>
</feature>
<organism evidence="2 3">
    <name type="scientific">Triangularia setosa</name>
    <dbReference type="NCBI Taxonomy" id="2587417"/>
    <lineage>
        <taxon>Eukaryota</taxon>
        <taxon>Fungi</taxon>
        <taxon>Dikarya</taxon>
        <taxon>Ascomycota</taxon>
        <taxon>Pezizomycotina</taxon>
        <taxon>Sordariomycetes</taxon>
        <taxon>Sordariomycetidae</taxon>
        <taxon>Sordariales</taxon>
        <taxon>Podosporaceae</taxon>
        <taxon>Triangularia</taxon>
    </lineage>
</organism>
<dbReference type="EMBL" id="MU866092">
    <property type="protein sequence ID" value="KAK4180943.1"/>
    <property type="molecule type" value="Genomic_DNA"/>
</dbReference>
<dbReference type="AlphaFoldDB" id="A0AAN6WFZ0"/>
<evidence type="ECO:0000313" key="3">
    <source>
        <dbReference type="Proteomes" id="UP001302321"/>
    </source>
</evidence>
<gene>
    <name evidence="2" type="ORF">QBC36DRAFT_319051</name>
</gene>
<reference evidence="2" key="1">
    <citation type="journal article" date="2023" name="Mol. Phylogenet. Evol.">
        <title>Genome-scale phylogeny and comparative genomics of the fungal order Sordariales.</title>
        <authorList>
            <person name="Hensen N."/>
            <person name="Bonometti L."/>
            <person name="Westerberg I."/>
            <person name="Brannstrom I.O."/>
            <person name="Guillou S."/>
            <person name="Cros-Aarteil S."/>
            <person name="Calhoun S."/>
            <person name="Haridas S."/>
            <person name="Kuo A."/>
            <person name="Mondo S."/>
            <person name="Pangilinan J."/>
            <person name="Riley R."/>
            <person name="LaButti K."/>
            <person name="Andreopoulos B."/>
            <person name="Lipzen A."/>
            <person name="Chen C."/>
            <person name="Yan M."/>
            <person name="Daum C."/>
            <person name="Ng V."/>
            <person name="Clum A."/>
            <person name="Steindorff A."/>
            <person name="Ohm R.A."/>
            <person name="Martin F."/>
            <person name="Silar P."/>
            <person name="Natvig D.O."/>
            <person name="Lalanne C."/>
            <person name="Gautier V."/>
            <person name="Ament-Velasquez S.L."/>
            <person name="Kruys A."/>
            <person name="Hutchinson M.I."/>
            <person name="Powell A.J."/>
            <person name="Barry K."/>
            <person name="Miller A.N."/>
            <person name="Grigoriev I.V."/>
            <person name="Debuchy R."/>
            <person name="Gladieux P."/>
            <person name="Hiltunen Thoren M."/>
            <person name="Johannesson H."/>
        </authorList>
    </citation>
    <scope>NUCLEOTIDE SEQUENCE</scope>
    <source>
        <strain evidence="2">CBS 892.96</strain>
    </source>
</reference>
<feature type="chain" id="PRO_5042931562" evidence="1">
    <location>
        <begin position="34"/>
        <end position="140"/>
    </location>
</feature>
<evidence type="ECO:0000313" key="2">
    <source>
        <dbReference type="EMBL" id="KAK4180943.1"/>
    </source>
</evidence>
<proteinExistence type="predicted"/>
<dbReference type="Proteomes" id="UP001302321">
    <property type="component" value="Unassembled WGS sequence"/>
</dbReference>
<evidence type="ECO:0000256" key="1">
    <source>
        <dbReference type="SAM" id="SignalP"/>
    </source>
</evidence>
<sequence>MRTEVGVVRNFRVKVVRWMIFWFCSAGVSPTRSEVVGFCWLLLGCKSRLGSSSGFVAGFGRKGRVACHVLVAKGGVRGRRITVSVDEVVDAVDDERVRDSLTVSVDDERASDWTMVVVQDERNQGSKVMIESLSDPFGRS</sequence>
<reference evidence="2" key="2">
    <citation type="submission" date="2023-05" db="EMBL/GenBank/DDBJ databases">
        <authorList>
            <consortium name="Lawrence Berkeley National Laboratory"/>
            <person name="Steindorff A."/>
            <person name="Hensen N."/>
            <person name="Bonometti L."/>
            <person name="Westerberg I."/>
            <person name="Brannstrom I.O."/>
            <person name="Guillou S."/>
            <person name="Cros-Aarteil S."/>
            <person name="Calhoun S."/>
            <person name="Haridas S."/>
            <person name="Kuo A."/>
            <person name="Mondo S."/>
            <person name="Pangilinan J."/>
            <person name="Riley R."/>
            <person name="Labutti K."/>
            <person name="Andreopoulos B."/>
            <person name="Lipzen A."/>
            <person name="Chen C."/>
            <person name="Yanf M."/>
            <person name="Daum C."/>
            <person name="Ng V."/>
            <person name="Clum A."/>
            <person name="Ohm R."/>
            <person name="Martin F."/>
            <person name="Silar P."/>
            <person name="Natvig D."/>
            <person name="Lalanne C."/>
            <person name="Gautier V."/>
            <person name="Ament-Velasquez S.L."/>
            <person name="Kruys A."/>
            <person name="Hutchinson M.I."/>
            <person name="Powell A.J."/>
            <person name="Barry K."/>
            <person name="Miller A.N."/>
            <person name="Grigoriev I.V."/>
            <person name="Debuchy R."/>
            <person name="Gladieux P."/>
            <person name="Thoren M.H."/>
            <person name="Johannesson H."/>
        </authorList>
    </citation>
    <scope>NUCLEOTIDE SEQUENCE</scope>
    <source>
        <strain evidence="2">CBS 892.96</strain>
    </source>
</reference>
<keyword evidence="1" id="KW-0732">Signal</keyword>
<accession>A0AAN6WFZ0</accession>